<comment type="caution">
    <text evidence="2">The sequence shown here is derived from an EMBL/GenBank/DDBJ whole genome shotgun (WGS) entry which is preliminary data.</text>
</comment>
<dbReference type="EMBL" id="LNQE01001460">
    <property type="protein sequence ID" value="KUG17162.1"/>
    <property type="molecule type" value="Genomic_DNA"/>
</dbReference>
<dbReference type="InterPro" id="IPR039448">
    <property type="entry name" value="Beta_helix"/>
</dbReference>
<dbReference type="Gene3D" id="2.160.20.10">
    <property type="entry name" value="Single-stranded right-handed beta-helix, Pectin lyase-like"/>
    <property type="match status" value="1"/>
</dbReference>
<accession>A0A0W8F8F6</accession>
<dbReference type="Pfam" id="PF13229">
    <property type="entry name" value="Beta_helix"/>
    <property type="match status" value="1"/>
</dbReference>
<feature type="domain" description="Right handed beta helix" evidence="1">
    <location>
        <begin position="350"/>
        <end position="517"/>
    </location>
</feature>
<dbReference type="InterPro" id="IPR011050">
    <property type="entry name" value="Pectin_lyase_fold/virulence"/>
</dbReference>
<proteinExistence type="predicted"/>
<gene>
    <name evidence="2" type="ORF">ASZ90_013165</name>
</gene>
<dbReference type="AlphaFoldDB" id="A0A0W8F8F6"/>
<name>A0A0W8F8F6_9ZZZZ</name>
<dbReference type="InterPro" id="IPR012334">
    <property type="entry name" value="Pectin_lyas_fold"/>
</dbReference>
<organism evidence="2">
    <name type="scientific">hydrocarbon metagenome</name>
    <dbReference type="NCBI Taxonomy" id="938273"/>
    <lineage>
        <taxon>unclassified sequences</taxon>
        <taxon>metagenomes</taxon>
        <taxon>ecological metagenomes</taxon>
    </lineage>
</organism>
<sequence length="814" mass="87173">MPSMKTDVLRDHVFRYPHLASLLGAHAGSHVIPDKPPAITERAAGANMSIDVGPFSYVLNGIVGAKTSTTNVPIAASDSNPRIDLLYLAPDGNLAILKGAASAKKPMMEDIWQKWEEPYPADFSTNDGLLLAEIMVPANAASIRNEHIRNIVVPAIPADFNIIHSVEIFQRGTEIIARKADGTILESGIAGVDDTDVFDAAAAGCPNNGSIGIGPGTYILEANKLFYLSNNSTTNPFYYAFGPAMEGKNCHVYGSGPGVTILKMANNQHYSGHLAVLILNRTTGDMNNGFTSFTLANLTLDGNRANQEIVSAIDGPGLYLSGSVRTNEKILNVEMIDSFGYGAYLGNNGSGPTKGVIISGIYAKNCYKSAICLDTTADVSISNSVIYDGSIGLEVLGNTDYATREYDNISITGVTCKRAGITIWCINGCVVSGCTMDITGAIVHSYGLQVHCSRNIDIVGCRFTANKTSQYVTYIDGGGYIQDGSYDQVKFRDCTFDAFQALKVFGSAVVEAYNCTFHAYTYSYLNEQQQEVRVPGACVYLKEFEETITAELKFTGCEFVADAYDTYIFYIPPHSTVISEKCSAPKVGAMSIGGGLFTYDCTGPGLVAYNSRWVAQWGVFYSTPASSSSITMLYNMVNAIPIGTPIKYLTSAGGPYFGIVTAITSNLLTIAGPPLSGTIYMIWTGPPEMVCQVDYLIPGAYATEAKTNLIQTFQKSFSPWHGPPAYLVRISHRALAADSGTAPKVTASIEGNIVGTDNSNTGLPVATSWTHTTTGINASNYRIDLNDAIELRTTQGGSGDSTFLTVSLIFVSER</sequence>
<evidence type="ECO:0000259" key="1">
    <source>
        <dbReference type="Pfam" id="PF13229"/>
    </source>
</evidence>
<reference evidence="2" key="1">
    <citation type="journal article" date="2015" name="Proc. Natl. Acad. Sci. U.S.A.">
        <title>Networks of energetic and metabolic interactions define dynamics in microbial communities.</title>
        <authorList>
            <person name="Embree M."/>
            <person name="Liu J.K."/>
            <person name="Al-Bassam M.M."/>
            <person name="Zengler K."/>
        </authorList>
    </citation>
    <scope>NUCLEOTIDE SEQUENCE</scope>
</reference>
<dbReference type="SUPFAM" id="SSF51126">
    <property type="entry name" value="Pectin lyase-like"/>
    <property type="match status" value="1"/>
</dbReference>
<evidence type="ECO:0000313" key="2">
    <source>
        <dbReference type="EMBL" id="KUG17162.1"/>
    </source>
</evidence>
<protein>
    <recommendedName>
        <fullName evidence="1">Right handed beta helix domain-containing protein</fullName>
    </recommendedName>
</protein>